<comment type="caution">
    <text evidence="4">The sequence shown here is derived from an EMBL/GenBank/DDBJ whole genome shotgun (WGS) entry which is preliminary data.</text>
</comment>
<sequence>MSETTREKMKEAAARLFYTQGYHGTSVRHIAEQANVNIALVSYYFGGKKGLFELLMTEFLEGYLQAMKVDEEKLKNQDARDLLLTMMHSLLCYQQKHYHLARMVHREMTMDSILVRELMSTYLRKEKHDVEKIIRKGMREGRFIGQPVDFVLIQIRGMITLPYYSPQYFRELYQLSTTEPYFIDRYAEHLVRWIDSCLCGISEPRTNRIISRVNLA</sequence>
<dbReference type="RefSeq" id="WP_012960059.1">
    <property type="nucleotide sequence ID" value="NZ_CP117835.1"/>
</dbReference>
<evidence type="ECO:0000259" key="3">
    <source>
        <dbReference type="PROSITE" id="PS50977"/>
    </source>
</evidence>
<proteinExistence type="predicted"/>
<organism evidence="4 5">
    <name type="scientific">Alkalihalophilus pseudofirmus</name>
    <name type="common">Bacillus pseudofirmus</name>
    <dbReference type="NCBI Taxonomy" id="79885"/>
    <lineage>
        <taxon>Bacteria</taxon>
        <taxon>Bacillati</taxon>
        <taxon>Bacillota</taxon>
        <taxon>Bacilli</taxon>
        <taxon>Bacillales</taxon>
        <taxon>Bacillaceae</taxon>
        <taxon>Alkalihalophilus</taxon>
    </lineage>
</organism>
<dbReference type="PANTHER" id="PTHR30055">
    <property type="entry name" value="HTH-TYPE TRANSCRIPTIONAL REGULATOR RUTR"/>
    <property type="match status" value="1"/>
</dbReference>
<dbReference type="AlphaFoldDB" id="A0AAJ2NP55"/>
<dbReference type="InterPro" id="IPR023772">
    <property type="entry name" value="DNA-bd_HTH_TetR-type_CS"/>
</dbReference>
<evidence type="ECO:0000313" key="5">
    <source>
        <dbReference type="Proteomes" id="UP001285636"/>
    </source>
</evidence>
<protein>
    <submittedName>
        <fullName evidence="4">Forespore capture DNA-binding protein RefZ</fullName>
    </submittedName>
</protein>
<reference evidence="4" key="1">
    <citation type="submission" date="2023-10" db="EMBL/GenBank/DDBJ databases">
        <title>Screening of Alkalihalophilus pseudofirmusBZ-TG-HK211 and Its Alleviation of Salt Stress on Rapeseed Growth.</title>
        <authorList>
            <person name="Zhao B."/>
            <person name="Guo T."/>
        </authorList>
    </citation>
    <scope>NUCLEOTIDE SEQUENCE</scope>
    <source>
        <strain evidence="4">BZ-TG-HK211</strain>
    </source>
</reference>
<dbReference type="InterPro" id="IPR036271">
    <property type="entry name" value="Tet_transcr_reg_TetR-rel_C_sf"/>
</dbReference>
<dbReference type="Pfam" id="PF00440">
    <property type="entry name" value="TetR_N"/>
    <property type="match status" value="1"/>
</dbReference>
<feature type="DNA-binding region" description="H-T-H motif" evidence="2">
    <location>
        <begin position="26"/>
        <end position="45"/>
    </location>
</feature>
<keyword evidence="1 2" id="KW-0238">DNA-binding</keyword>
<evidence type="ECO:0000256" key="2">
    <source>
        <dbReference type="PROSITE-ProRule" id="PRU00335"/>
    </source>
</evidence>
<dbReference type="GO" id="GO:0000976">
    <property type="term" value="F:transcription cis-regulatory region binding"/>
    <property type="evidence" value="ECO:0007669"/>
    <property type="project" value="TreeGrafter"/>
</dbReference>
<dbReference type="PANTHER" id="PTHR30055:SF199">
    <property type="entry name" value="HTH-TYPE TRANSCRIPTIONAL REGULATOR YTTP-RELATED"/>
    <property type="match status" value="1"/>
</dbReference>
<dbReference type="InterPro" id="IPR050109">
    <property type="entry name" value="HTH-type_TetR-like_transc_reg"/>
</dbReference>
<dbReference type="PROSITE" id="PS01081">
    <property type="entry name" value="HTH_TETR_1"/>
    <property type="match status" value="1"/>
</dbReference>
<dbReference type="SUPFAM" id="SSF48498">
    <property type="entry name" value="Tetracyclin repressor-like, C-terminal domain"/>
    <property type="match status" value="1"/>
</dbReference>
<dbReference type="Gene3D" id="1.10.357.10">
    <property type="entry name" value="Tetracycline Repressor, domain 2"/>
    <property type="match status" value="1"/>
</dbReference>
<dbReference type="GO" id="GO:0003700">
    <property type="term" value="F:DNA-binding transcription factor activity"/>
    <property type="evidence" value="ECO:0007669"/>
    <property type="project" value="TreeGrafter"/>
</dbReference>
<gene>
    <name evidence="4" type="primary">refZ</name>
    <name evidence="4" type="ORF">RYX45_12240</name>
</gene>
<accession>A0AAJ2NP55</accession>
<evidence type="ECO:0000256" key="1">
    <source>
        <dbReference type="ARBA" id="ARBA00023125"/>
    </source>
</evidence>
<dbReference type="Proteomes" id="UP001285636">
    <property type="component" value="Unassembled WGS sequence"/>
</dbReference>
<dbReference type="PROSITE" id="PS50977">
    <property type="entry name" value="HTH_TETR_2"/>
    <property type="match status" value="1"/>
</dbReference>
<feature type="domain" description="HTH tetR-type" evidence="3">
    <location>
        <begin position="3"/>
        <end position="63"/>
    </location>
</feature>
<name>A0AAJ2NP55_ALKPS</name>
<dbReference type="NCBIfam" id="NF037937">
    <property type="entry name" value="septum_RefZ"/>
    <property type="match status" value="1"/>
</dbReference>
<dbReference type="InterPro" id="IPR001647">
    <property type="entry name" value="HTH_TetR"/>
</dbReference>
<dbReference type="PRINTS" id="PR00455">
    <property type="entry name" value="HTHTETR"/>
</dbReference>
<evidence type="ECO:0000313" key="4">
    <source>
        <dbReference type="EMBL" id="MDV2885950.1"/>
    </source>
</evidence>
<dbReference type="InterPro" id="IPR009057">
    <property type="entry name" value="Homeodomain-like_sf"/>
</dbReference>
<dbReference type="EMBL" id="JAWJAY010000002">
    <property type="protein sequence ID" value="MDV2885950.1"/>
    <property type="molecule type" value="Genomic_DNA"/>
</dbReference>
<dbReference type="SUPFAM" id="SSF46689">
    <property type="entry name" value="Homeodomain-like"/>
    <property type="match status" value="1"/>
</dbReference>